<name>A0A3G9J4X0_9BACL</name>
<dbReference type="AlphaFoldDB" id="A0A3G9J4X0"/>
<dbReference type="Proteomes" id="UP000275368">
    <property type="component" value="Chromosome"/>
</dbReference>
<reference evidence="1 2" key="1">
    <citation type="submission" date="2018-11" db="EMBL/GenBank/DDBJ databases">
        <title>Complete genome sequence of Paenibacillus baekrokdamisoli strain KCTC 33723.</title>
        <authorList>
            <person name="Kang S.W."/>
            <person name="Lee K.C."/>
            <person name="Kim K.K."/>
            <person name="Kim J.S."/>
            <person name="Kim D.S."/>
            <person name="Ko S.H."/>
            <person name="Yang S.H."/>
            <person name="Lee J.S."/>
        </authorList>
    </citation>
    <scope>NUCLEOTIDE SEQUENCE [LARGE SCALE GENOMIC DNA]</scope>
    <source>
        <strain evidence="1 2">KCTC 33723</strain>
    </source>
</reference>
<keyword evidence="2" id="KW-1185">Reference proteome</keyword>
<evidence type="ECO:0000313" key="1">
    <source>
        <dbReference type="EMBL" id="BBH19793.1"/>
    </source>
</evidence>
<proteinExistence type="predicted"/>
<dbReference type="EMBL" id="AP019308">
    <property type="protein sequence ID" value="BBH19793.1"/>
    <property type="molecule type" value="Genomic_DNA"/>
</dbReference>
<dbReference type="RefSeq" id="WP_125654398.1">
    <property type="nucleotide sequence ID" value="NZ_AP019308.1"/>
</dbReference>
<dbReference type="OrthoDB" id="2652399at2"/>
<protein>
    <submittedName>
        <fullName evidence="1">Uncharacterized protein</fullName>
    </submittedName>
</protein>
<dbReference type="KEGG" id="pbk:Back11_11380"/>
<accession>A0A3G9J4X0</accession>
<sequence>MNKHDEQRRRDLVKTLAKAKEQAEIAYLYLVTNEGDPEETMNAKQVLGNIDSALEQLGAAEQS</sequence>
<gene>
    <name evidence="1" type="ORF">Back11_11380</name>
</gene>
<organism evidence="1 2">
    <name type="scientific">Paenibacillus baekrokdamisoli</name>
    <dbReference type="NCBI Taxonomy" id="1712516"/>
    <lineage>
        <taxon>Bacteria</taxon>
        <taxon>Bacillati</taxon>
        <taxon>Bacillota</taxon>
        <taxon>Bacilli</taxon>
        <taxon>Bacillales</taxon>
        <taxon>Paenibacillaceae</taxon>
        <taxon>Paenibacillus</taxon>
    </lineage>
</organism>
<evidence type="ECO:0000313" key="2">
    <source>
        <dbReference type="Proteomes" id="UP000275368"/>
    </source>
</evidence>